<accession>A0ABR4ALK9</accession>
<comment type="caution">
    <text evidence="3">The sequence shown here is derived from an EMBL/GenBank/DDBJ whole genome shotgun (WGS) entry which is preliminary data.</text>
</comment>
<feature type="region of interest" description="Disordered" evidence="1">
    <location>
        <begin position="154"/>
        <end position="207"/>
    </location>
</feature>
<feature type="transmembrane region" description="Helical" evidence="2">
    <location>
        <begin position="84"/>
        <end position="103"/>
    </location>
</feature>
<dbReference type="Proteomes" id="UP001590951">
    <property type="component" value="Unassembled WGS sequence"/>
</dbReference>
<sequence>MTIQFNFLKPKLGFLKTRSSKGKITTAWRLFLSIVQMTYFLFATLITSRCIIYLIDLAWFGYGVANVISNRKIPASEMVRDEDITTFGQLLPTLLLSSIVLVFKEAYQEQKTQTRNEGLSRPPISQIHLLQSSQASAAATTPSSQIFEMRRMEGSEDITTPTASSPQQMDIEMGGGSQASGVEGRPRRSEPKNGLMSLPRRDQASPH</sequence>
<keyword evidence="2" id="KW-0472">Membrane</keyword>
<dbReference type="EMBL" id="JBHFEH010000110">
    <property type="protein sequence ID" value="KAL2046625.1"/>
    <property type="molecule type" value="Genomic_DNA"/>
</dbReference>
<evidence type="ECO:0000256" key="1">
    <source>
        <dbReference type="SAM" id="MobiDB-lite"/>
    </source>
</evidence>
<evidence type="ECO:0000256" key="2">
    <source>
        <dbReference type="SAM" id="Phobius"/>
    </source>
</evidence>
<protein>
    <submittedName>
        <fullName evidence="3">Uncharacterized protein</fullName>
    </submittedName>
</protein>
<evidence type="ECO:0000313" key="4">
    <source>
        <dbReference type="Proteomes" id="UP001590951"/>
    </source>
</evidence>
<evidence type="ECO:0000313" key="3">
    <source>
        <dbReference type="EMBL" id="KAL2046625.1"/>
    </source>
</evidence>
<name>A0ABR4ALK9_9LECA</name>
<organism evidence="3 4">
    <name type="scientific">Lepraria finkii</name>
    <dbReference type="NCBI Taxonomy" id="1340010"/>
    <lineage>
        <taxon>Eukaryota</taxon>
        <taxon>Fungi</taxon>
        <taxon>Dikarya</taxon>
        <taxon>Ascomycota</taxon>
        <taxon>Pezizomycotina</taxon>
        <taxon>Lecanoromycetes</taxon>
        <taxon>OSLEUM clade</taxon>
        <taxon>Lecanoromycetidae</taxon>
        <taxon>Lecanorales</taxon>
        <taxon>Lecanorineae</taxon>
        <taxon>Stereocaulaceae</taxon>
        <taxon>Lepraria</taxon>
    </lineage>
</organism>
<keyword evidence="4" id="KW-1185">Reference proteome</keyword>
<proteinExistence type="predicted"/>
<keyword evidence="2" id="KW-1133">Transmembrane helix</keyword>
<gene>
    <name evidence="3" type="ORF">ABVK25_011664</name>
</gene>
<keyword evidence="2" id="KW-0812">Transmembrane</keyword>
<feature type="compositionally biased region" description="Polar residues" evidence="1">
    <location>
        <begin position="157"/>
        <end position="168"/>
    </location>
</feature>
<reference evidence="3 4" key="1">
    <citation type="submission" date="2024-09" db="EMBL/GenBank/DDBJ databases">
        <title>Rethinking Asexuality: The Enigmatic Case of Functional Sexual Genes in Lepraria (Stereocaulaceae).</title>
        <authorList>
            <person name="Doellman M."/>
            <person name="Sun Y."/>
            <person name="Barcenas-Pena A."/>
            <person name="Lumbsch H.T."/>
            <person name="Grewe F."/>
        </authorList>
    </citation>
    <scope>NUCLEOTIDE SEQUENCE [LARGE SCALE GENOMIC DNA]</scope>
    <source>
        <strain evidence="3 4">Grewe 0041</strain>
    </source>
</reference>
<feature type="transmembrane region" description="Helical" evidence="2">
    <location>
        <begin position="39"/>
        <end position="64"/>
    </location>
</feature>